<feature type="coiled-coil region" evidence="1">
    <location>
        <begin position="421"/>
        <end position="515"/>
    </location>
</feature>
<feature type="region of interest" description="Disordered" evidence="2">
    <location>
        <begin position="751"/>
        <end position="799"/>
    </location>
</feature>
<evidence type="ECO:0000256" key="2">
    <source>
        <dbReference type="SAM" id="MobiDB-lite"/>
    </source>
</evidence>
<comment type="caution">
    <text evidence="3">The sequence shown here is derived from an EMBL/GenBank/DDBJ whole genome shotgun (WGS) entry which is preliminary data.</text>
</comment>
<gene>
    <name evidence="3" type="ORF">R1sor_024777</name>
</gene>
<sequence length="1049" mass="118591">MADHRGVLEDRLRLHVETESQIDAENNIEWIWVVQDSVDRCVATITNNELFSLGLHRTFRINWRIPEIALACRFVQSYNVQVHTFNVRDRVETLSLAMIRDAFSLPEGVHSVPNSVKHERFASWFPHYDSVGKKIFVHTCTRQNWVPIIQVINIILLARPRSQELHGKLALAIVSKVDGELALDYDWATLVLSDVEREIKSLQGHIAKTENRKQKWTYVGIFIAHLCQHLAIEEDGRPDRNEDPIPQITGIEGSIDTDPQTGTEFEWTELGTDVPADSSPLQRRMQDRESPAADTIQSDHEQSTSNYPNIDENHGVGVYPELDDDLDAHEFDEGLQGLQGAYESSDANLGGDFEQDGDQDDDADYEGAHMQNNVARDVEEDSGALPNADYDTRTSLSRRRPVTAEDVAELEHRRYRIWWDVDLLETKKMRMEMEMEDLEAALTRADSSLQAASRKHQQVEEDLNNKMRRKEEVEREIAEKEQFWVRYIHTLKVQVDGQKQCLNFLTKEVEQARRQSANIPCFSTASLLAAIEQEAERHNSPPRQSQEETDVEPTDLIHSSRLHDDVEGIDIFVDLVLDKGSQKVPVPVHTDVLQPERIPQTFSCADDPPATSNANSPGNPQPPSVGIGCLPNEQMAEVITVENVPVTSNTSPESLHGGPTAQARGQPSVVGRPPLQPSATSRGTVINIILFANAVWFYGITILHIDISSIRRRFALEYLHVTFFSAQSLGQPSGVTRPPLVRAIASCGTARGQPSVVGRSPRPPVAASRGTARGRGRAGQTTARQVIGRGSSRGTKRSADGVVIPFADARGEPVSKQARQDDDDTDVWADFAEYQAQAAANLKTKKWEAWLREAFMTETERAERMLRMIAEDKAQWDAIVATFPYGARNQFDNQVGYDPPDFVPIPKDPPEPPRPRTPSHVQIERIRAEYADGTRDRSLRYHPTCEHGLAWEDCPLCRRKPWPPMRCWTDEDLIAIAVKAQFYHDWNGRLAAEKRAKHVERRKRIRRIIWNYENRRRRQIITAIEALKNSLETEGVPKIEETSTSNKDS</sequence>
<evidence type="ECO:0000313" key="4">
    <source>
        <dbReference type="Proteomes" id="UP001633002"/>
    </source>
</evidence>
<feature type="region of interest" description="Disordered" evidence="2">
    <location>
        <begin position="647"/>
        <end position="677"/>
    </location>
</feature>
<protein>
    <submittedName>
        <fullName evidence="3">Uncharacterized protein</fullName>
    </submittedName>
</protein>
<feature type="region of interest" description="Disordered" evidence="2">
    <location>
        <begin position="342"/>
        <end position="403"/>
    </location>
</feature>
<evidence type="ECO:0000256" key="1">
    <source>
        <dbReference type="SAM" id="Coils"/>
    </source>
</evidence>
<dbReference type="Proteomes" id="UP001633002">
    <property type="component" value="Unassembled WGS sequence"/>
</dbReference>
<feature type="region of interest" description="Disordered" evidence="2">
    <location>
        <begin position="234"/>
        <end position="322"/>
    </location>
</feature>
<feature type="region of interest" description="Disordered" evidence="2">
    <location>
        <begin position="534"/>
        <end position="553"/>
    </location>
</feature>
<feature type="compositionally biased region" description="Low complexity" evidence="2">
    <location>
        <begin position="754"/>
        <end position="771"/>
    </location>
</feature>
<accession>A0ABD3GVK1</accession>
<feature type="compositionally biased region" description="Basic and acidic residues" evidence="2">
    <location>
        <begin position="234"/>
        <end position="243"/>
    </location>
</feature>
<keyword evidence="4" id="KW-1185">Reference proteome</keyword>
<feature type="compositionally biased region" description="Basic and acidic residues" evidence="2">
    <location>
        <begin position="284"/>
        <end position="302"/>
    </location>
</feature>
<dbReference type="AlphaFoldDB" id="A0ABD3GVK1"/>
<feature type="region of interest" description="Disordered" evidence="2">
    <location>
        <begin position="600"/>
        <end position="629"/>
    </location>
</feature>
<proteinExistence type="predicted"/>
<dbReference type="EMBL" id="JBJQOH010000007">
    <property type="protein sequence ID" value="KAL3681821.1"/>
    <property type="molecule type" value="Genomic_DNA"/>
</dbReference>
<name>A0ABD3GVK1_9MARC</name>
<keyword evidence="1" id="KW-0175">Coiled coil</keyword>
<feature type="compositionally biased region" description="Acidic residues" evidence="2">
    <location>
        <begin position="353"/>
        <end position="365"/>
    </location>
</feature>
<reference evidence="3 4" key="1">
    <citation type="submission" date="2024-09" db="EMBL/GenBank/DDBJ databases">
        <title>Chromosome-scale assembly of Riccia sorocarpa.</title>
        <authorList>
            <person name="Paukszto L."/>
        </authorList>
    </citation>
    <scope>NUCLEOTIDE SEQUENCE [LARGE SCALE GENOMIC DNA]</scope>
    <source>
        <strain evidence="3">LP-2024</strain>
        <tissue evidence="3">Aerial parts of the thallus</tissue>
    </source>
</reference>
<organism evidence="3 4">
    <name type="scientific">Riccia sorocarpa</name>
    <dbReference type="NCBI Taxonomy" id="122646"/>
    <lineage>
        <taxon>Eukaryota</taxon>
        <taxon>Viridiplantae</taxon>
        <taxon>Streptophyta</taxon>
        <taxon>Embryophyta</taxon>
        <taxon>Marchantiophyta</taxon>
        <taxon>Marchantiopsida</taxon>
        <taxon>Marchantiidae</taxon>
        <taxon>Marchantiales</taxon>
        <taxon>Ricciaceae</taxon>
        <taxon>Riccia</taxon>
    </lineage>
</organism>
<evidence type="ECO:0000313" key="3">
    <source>
        <dbReference type="EMBL" id="KAL3681821.1"/>
    </source>
</evidence>